<dbReference type="AlphaFoldDB" id="A0A2G9URJ0"/>
<dbReference type="InterPro" id="IPR020849">
    <property type="entry name" value="Small_GTPase_Ras-type"/>
</dbReference>
<proteinExistence type="predicted"/>
<evidence type="ECO:0000313" key="3">
    <source>
        <dbReference type="EMBL" id="PIO72858.1"/>
    </source>
</evidence>
<dbReference type="GO" id="GO:0016020">
    <property type="term" value="C:membrane"/>
    <property type="evidence" value="ECO:0007669"/>
    <property type="project" value="InterPro"/>
</dbReference>
<keyword evidence="1" id="KW-0547">Nucleotide-binding</keyword>
<name>A0A2G9URJ0_TELCI</name>
<dbReference type="PANTHER" id="PTHR24070">
    <property type="entry name" value="RAS, DI-RAS, AND RHEB FAMILY MEMBERS OF SMALL GTPASE SUPERFAMILY"/>
    <property type="match status" value="1"/>
</dbReference>
<dbReference type="InterPro" id="IPR001806">
    <property type="entry name" value="Small_GTPase"/>
</dbReference>
<dbReference type="Proteomes" id="UP000230423">
    <property type="component" value="Unassembled WGS sequence"/>
</dbReference>
<dbReference type="GO" id="GO:0003924">
    <property type="term" value="F:GTPase activity"/>
    <property type="evidence" value="ECO:0007669"/>
    <property type="project" value="InterPro"/>
</dbReference>
<dbReference type="Gene3D" id="3.40.50.300">
    <property type="entry name" value="P-loop containing nucleotide triphosphate hydrolases"/>
    <property type="match status" value="1"/>
</dbReference>
<dbReference type="Pfam" id="PF00071">
    <property type="entry name" value="Ras"/>
    <property type="match status" value="1"/>
</dbReference>
<dbReference type="SMART" id="SM00175">
    <property type="entry name" value="RAB"/>
    <property type="match status" value="1"/>
</dbReference>
<dbReference type="SUPFAM" id="SSF52540">
    <property type="entry name" value="P-loop containing nucleoside triphosphate hydrolases"/>
    <property type="match status" value="1"/>
</dbReference>
<dbReference type="PRINTS" id="PR00449">
    <property type="entry name" value="RASTRNSFRMNG"/>
</dbReference>
<organism evidence="3 4">
    <name type="scientific">Teladorsagia circumcincta</name>
    <name type="common">Brown stomach worm</name>
    <name type="synonym">Ostertagia circumcincta</name>
    <dbReference type="NCBI Taxonomy" id="45464"/>
    <lineage>
        <taxon>Eukaryota</taxon>
        <taxon>Metazoa</taxon>
        <taxon>Ecdysozoa</taxon>
        <taxon>Nematoda</taxon>
        <taxon>Chromadorea</taxon>
        <taxon>Rhabditida</taxon>
        <taxon>Rhabditina</taxon>
        <taxon>Rhabditomorpha</taxon>
        <taxon>Strongyloidea</taxon>
        <taxon>Trichostrongylidae</taxon>
        <taxon>Teladorsagia</taxon>
    </lineage>
</organism>
<keyword evidence="4" id="KW-1185">Reference proteome</keyword>
<sequence length="111" mass="12408">MREQIVRVKGTEQVPILLVGNKCDLQHQRQVRTDEGIALGFLALHKGVNKLLTTAAASPPTVFSAEYWSCPFTECSAKNNHNVNVTFAEIVREMNYVQNKARENKGCCSIM</sequence>
<evidence type="ECO:0000313" key="4">
    <source>
        <dbReference type="Proteomes" id="UP000230423"/>
    </source>
</evidence>
<dbReference type="GO" id="GO:0005525">
    <property type="term" value="F:GTP binding"/>
    <property type="evidence" value="ECO:0007669"/>
    <property type="project" value="UniProtKB-KW"/>
</dbReference>
<dbReference type="SMART" id="SM00173">
    <property type="entry name" value="RAS"/>
    <property type="match status" value="1"/>
</dbReference>
<protein>
    <submittedName>
        <fullName evidence="3">Ras family protein</fullName>
    </submittedName>
</protein>
<dbReference type="PROSITE" id="PS51419">
    <property type="entry name" value="RAB"/>
    <property type="match status" value="1"/>
</dbReference>
<dbReference type="EMBL" id="KZ345581">
    <property type="protein sequence ID" value="PIO72858.1"/>
    <property type="molecule type" value="Genomic_DNA"/>
</dbReference>
<dbReference type="InterPro" id="IPR027417">
    <property type="entry name" value="P-loop_NTPase"/>
</dbReference>
<evidence type="ECO:0000256" key="2">
    <source>
        <dbReference type="ARBA" id="ARBA00023134"/>
    </source>
</evidence>
<reference evidence="3 4" key="1">
    <citation type="submission" date="2015-09" db="EMBL/GenBank/DDBJ databases">
        <title>Draft genome of the parasitic nematode Teladorsagia circumcincta isolate WARC Sus (inbred).</title>
        <authorList>
            <person name="Mitreva M."/>
        </authorList>
    </citation>
    <scope>NUCLEOTIDE SEQUENCE [LARGE SCALE GENOMIC DNA]</scope>
    <source>
        <strain evidence="3 4">S</strain>
    </source>
</reference>
<dbReference type="GO" id="GO:0007165">
    <property type="term" value="P:signal transduction"/>
    <property type="evidence" value="ECO:0007669"/>
    <property type="project" value="InterPro"/>
</dbReference>
<keyword evidence="2" id="KW-0342">GTP-binding</keyword>
<dbReference type="OrthoDB" id="5976022at2759"/>
<evidence type="ECO:0000256" key="1">
    <source>
        <dbReference type="ARBA" id="ARBA00022741"/>
    </source>
</evidence>
<accession>A0A2G9URJ0</accession>
<gene>
    <name evidence="3" type="ORF">TELCIR_05190</name>
</gene>
<dbReference type="PROSITE" id="PS51421">
    <property type="entry name" value="RAS"/>
    <property type="match status" value="1"/>
</dbReference>